<reference evidence="1 2" key="1">
    <citation type="journal article" date="2021" name="Commun. Biol.">
        <title>The genome of Shorea leprosula (Dipterocarpaceae) highlights the ecological relevance of drought in aseasonal tropical rainforests.</title>
        <authorList>
            <person name="Ng K.K.S."/>
            <person name="Kobayashi M.J."/>
            <person name="Fawcett J.A."/>
            <person name="Hatakeyama M."/>
            <person name="Paape T."/>
            <person name="Ng C.H."/>
            <person name="Ang C.C."/>
            <person name="Tnah L.H."/>
            <person name="Lee C.T."/>
            <person name="Nishiyama T."/>
            <person name="Sese J."/>
            <person name="O'Brien M.J."/>
            <person name="Copetti D."/>
            <person name="Mohd Noor M.I."/>
            <person name="Ong R.C."/>
            <person name="Putra M."/>
            <person name="Sireger I.Z."/>
            <person name="Indrioko S."/>
            <person name="Kosugi Y."/>
            <person name="Izuno A."/>
            <person name="Isagi Y."/>
            <person name="Lee S.L."/>
            <person name="Shimizu K.K."/>
        </authorList>
    </citation>
    <scope>NUCLEOTIDE SEQUENCE [LARGE SCALE GENOMIC DNA]</scope>
    <source>
        <strain evidence="1">214</strain>
    </source>
</reference>
<evidence type="ECO:0000313" key="2">
    <source>
        <dbReference type="Proteomes" id="UP001054252"/>
    </source>
</evidence>
<name>A0AAV5MB12_9ROSI</name>
<keyword evidence="2" id="KW-1185">Reference proteome</keyword>
<dbReference type="EMBL" id="BPVZ01000197">
    <property type="protein sequence ID" value="GKV45687.1"/>
    <property type="molecule type" value="Genomic_DNA"/>
</dbReference>
<evidence type="ECO:0000313" key="1">
    <source>
        <dbReference type="EMBL" id="GKV45687.1"/>
    </source>
</evidence>
<gene>
    <name evidence="1" type="ORF">SLEP1_g52745</name>
</gene>
<organism evidence="1 2">
    <name type="scientific">Rubroshorea leprosula</name>
    <dbReference type="NCBI Taxonomy" id="152421"/>
    <lineage>
        <taxon>Eukaryota</taxon>
        <taxon>Viridiplantae</taxon>
        <taxon>Streptophyta</taxon>
        <taxon>Embryophyta</taxon>
        <taxon>Tracheophyta</taxon>
        <taxon>Spermatophyta</taxon>
        <taxon>Magnoliopsida</taxon>
        <taxon>eudicotyledons</taxon>
        <taxon>Gunneridae</taxon>
        <taxon>Pentapetalae</taxon>
        <taxon>rosids</taxon>
        <taxon>malvids</taxon>
        <taxon>Malvales</taxon>
        <taxon>Dipterocarpaceae</taxon>
        <taxon>Rubroshorea</taxon>
    </lineage>
</organism>
<accession>A0AAV5MB12</accession>
<protein>
    <submittedName>
        <fullName evidence="1">Uncharacterized protein</fullName>
    </submittedName>
</protein>
<dbReference type="Proteomes" id="UP001054252">
    <property type="component" value="Unassembled WGS sequence"/>
</dbReference>
<comment type="caution">
    <text evidence="1">The sequence shown here is derived from an EMBL/GenBank/DDBJ whole genome shotgun (WGS) entry which is preliminary data.</text>
</comment>
<sequence>MIHEHRLVESLRLNVANELYLWKGKPGGEERCRTIDLHWIDEGSQHRAFYFKIVRGLVYGERNRGARPDNLDEDGLTIHYLQTPLSRRWKPGSLCYEELDADNLILYCYTEPTIVELLQLALCSE</sequence>
<proteinExistence type="predicted"/>
<dbReference type="AlphaFoldDB" id="A0AAV5MB12"/>